<feature type="region of interest" description="Disordered" evidence="1">
    <location>
        <begin position="1"/>
        <end position="46"/>
    </location>
</feature>
<feature type="transmembrane region" description="Helical" evidence="2">
    <location>
        <begin position="375"/>
        <end position="395"/>
    </location>
</feature>
<gene>
    <name evidence="3" type="ORF">BJ508DRAFT_414372</name>
</gene>
<evidence type="ECO:0000313" key="4">
    <source>
        <dbReference type="Proteomes" id="UP000275078"/>
    </source>
</evidence>
<accession>A0A3N4ID25</accession>
<keyword evidence="2" id="KW-0812">Transmembrane</keyword>
<feature type="compositionally biased region" description="Basic and acidic residues" evidence="1">
    <location>
        <begin position="136"/>
        <end position="148"/>
    </location>
</feature>
<dbReference type="STRING" id="1160509.A0A3N4ID25"/>
<feature type="region of interest" description="Disordered" evidence="1">
    <location>
        <begin position="65"/>
        <end position="102"/>
    </location>
</feature>
<evidence type="ECO:0000256" key="2">
    <source>
        <dbReference type="SAM" id="Phobius"/>
    </source>
</evidence>
<dbReference type="InterPro" id="IPR021369">
    <property type="entry name" value="DUF2985"/>
</dbReference>
<sequence>MPRPPPTTTTSDPSSSGSPPLRFLRQDSRTSTIPEKVRSASVSMLDADLPGGALAIAGELLARAESGAGHHGRRKSRQGSKVSGTTSPNSVPTSPLANEVPASRIEVEEGNGHETTVPVVASPLREEVDLASVPDRPQHSRIPSEKLLNHLNTVASSTSPGPDATRTNSGSATPQTSQLPLKPTPSPSSSSSTTANDDEPSKPKFILNAVKGFLSTPAGLFATIYLLLVIAWGGFLFLILINAAPRFTGEHRLHWIEIASQVVNALFTLTGFGLAPWRFRDLYWLIRAKYFHSTHSWGRICKKNVSWFRPDGRLKEEGVVEEDGRGYQDWDNERGTKRWKLWVVVGLYVLNTLLQVGLSSLMWGMTRFNRPAGAVGALVAFACLAAGGAGGMVWWEGRRLKKEAAKEEEEGEKA</sequence>
<evidence type="ECO:0000256" key="1">
    <source>
        <dbReference type="SAM" id="MobiDB-lite"/>
    </source>
</evidence>
<dbReference type="PANTHER" id="PTHR35872:SF1">
    <property type="entry name" value="ALPHA-L-RHAMNOSIDASE C"/>
    <property type="match status" value="1"/>
</dbReference>
<protein>
    <submittedName>
        <fullName evidence="3">Uncharacterized protein</fullName>
    </submittedName>
</protein>
<keyword evidence="2" id="KW-0472">Membrane</keyword>
<dbReference type="Proteomes" id="UP000275078">
    <property type="component" value="Unassembled WGS sequence"/>
</dbReference>
<keyword evidence="4" id="KW-1185">Reference proteome</keyword>
<feature type="region of interest" description="Disordered" evidence="1">
    <location>
        <begin position="130"/>
        <end position="201"/>
    </location>
</feature>
<keyword evidence="2" id="KW-1133">Transmembrane helix</keyword>
<reference evidence="3 4" key="1">
    <citation type="journal article" date="2018" name="Nat. Ecol. Evol.">
        <title>Pezizomycetes genomes reveal the molecular basis of ectomycorrhizal truffle lifestyle.</title>
        <authorList>
            <person name="Murat C."/>
            <person name="Payen T."/>
            <person name="Noel B."/>
            <person name="Kuo A."/>
            <person name="Morin E."/>
            <person name="Chen J."/>
            <person name="Kohler A."/>
            <person name="Krizsan K."/>
            <person name="Balestrini R."/>
            <person name="Da Silva C."/>
            <person name="Montanini B."/>
            <person name="Hainaut M."/>
            <person name="Levati E."/>
            <person name="Barry K.W."/>
            <person name="Belfiori B."/>
            <person name="Cichocki N."/>
            <person name="Clum A."/>
            <person name="Dockter R.B."/>
            <person name="Fauchery L."/>
            <person name="Guy J."/>
            <person name="Iotti M."/>
            <person name="Le Tacon F."/>
            <person name="Lindquist E.A."/>
            <person name="Lipzen A."/>
            <person name="Malagnac F."/>
            <person name="Mello A."/>
            <person name="Molinier V."/>
            <person name="Miyauchi S."/>
            <person name="Poulain J."/>
            <person name="Riccioni C."/>
            <person name="Rubini A."/>
            <person name="Sitrit Y."/>
            <person name="Splivallo R."/>
            <person name="Traeger S."/>
            <person name="Wang M."/>
            <person name="Zifcakova L."/>
            <person name="Wipf D."/>
            <person name="Zambonelli A."/>
            <person name="Paolocci F."/>
            <person name="Nowrousian M."/>
            <person name="Ottonello S."/>
            <person name="Baldrian P."/>
            <person name="Spatafora J.W."/>
            <person name="Henrissat B."/>
            <person name="Nagy L.G."/>
            <person name="Aury J.M."/>
            <person name="Wincker P."/>
            <person name="Grigoriev I.V."/>
            <person name="Bonfante P."/>
            <person name="Martin F.M."/>
        </authorList>
    </citation>
    <scope>NUCLEOTIDE SEQUENCE [LARGE SCALE GENOMIC DNA]</scope>
    <source>
        <strain evidence="3 4">RN42</strain>
    </source>
</reference>
<feature type="transmembrane region" description="Helical" evidence="2">
    <location>
        <begin position="341"/>
        <end position="363"/>
    </location>
</feature>
<feature type="compositionally biased region" description="Polar residues" evidence="1">
    <location>
        <begin position="150"/>
        <end position="179"/>
    </location>
</feature>
<evidence type="ECO:0000313" key="3">
    <source>
        <dbReference type="EMBL" id="RPA82121.1"/>
    </source>
</evidence>
<dbReference type="OrthoDB" id="6407410at2759"/>
<feature type="transmembrane region" description="Helical" evidence="2">
    <location>
        <begin position="253"/>
        <end position="277"/>
    </location>
</feature>
<dbReference type="EMBL" id="ML119674">
    <property type="protein sequence ID" value="RPA82121.1"/>
    <property type="molecule type" value="Genomic_DNA"/>
</dbReference>
<feature type="compositionally biased region" description="Low complexity" evidence="1">
    <location>
        <begin position="8"/>
        <end position="20"/>
    </location>
</feature>
<proteinExistence type="predicted"/>
<feature type="transmembrane region" description="Helical" evidence="2">
    <location>
        <begin position="220"/>
        <end position="241"/>
    </location>
</feature>
<dbReference type="AlphaFoldDB" id="A0A3N4ID25"/>
<dbReference type="PANTHER" id="PTHR35872">
    <property type="entry name" value="INTEGRAL MEMBRANE PROTEIN (AFU_ORTHOLOGUE AFUA_5G07110)"/>
    <property type="match status" value="1"/>
</dbReference>
<organism evidence="3 4">
    <name type="scientific">Ascobolus immersus RN42</name>
    <dbReference type="NCBI Taxonomy" id="1160509"/>
    <lineage>
        <taxon>Eukaryota</taxon>
        <taxon>Fungi</taxon>
        <taxon>Dikarya</taxon>
        <taxon>Ascomycota</taxon>
        <taxon>Pezizomycotina</taxon>
        <taxon>Pezizomycetes</taxon>
        <taxon>Pezizales</taxon>
        <taxon>Ascobolaceae</taxon>
        <taxon>Ascobolus</taxon>
    </lineage>
</organism>
<dbReference type="Pfam" id="PF11204">
    <property type="entry name" value="DUF2985"/>
    <property type="match status" value="1"/>
</dbReference>
<name>A0A3N4ID25_ASCIM</name>
<feature type="compositionally biased region" description="Polar residues" evidence="1">
    <location>
        <begin position="79"/>
        <end position="96"/>
    </location>
</feature>